<protein>
    <submittedName>
        <fullName evidence="2">Uncharacterized protein</fullName>
    </submittedName>
</protein>
<evidence type="ECO:0000313" key="2">
    <source>
        <dbReference type="EMBL" id="KAK4081326.1"/>
    </source>
</evidence>
<feature type="compositionally biased region" description="Basic and acidic residues" evidence="1">
    <location>
        <begin position="164"/>
        <end position="179"/>
    </location>
</feature>
<evidence type="ECO:0000256" key="1">
    <source>
        <dbReference type="SAM" id="MobiDB-lite"/>
    </source>
</evidence>
<feature type="region of interest" description="Disordered" evidence="1">
    <location>
        <begin position="266"/>
        <end position="417"/>
    </location>
</feature>
<comment type="caution">
    <text evidence="2">The sequence shown here is derived from an EMBL/GenBank/DDBJ whole genome shotgun (WGS) entry which is preliminary data.</text>
</comment>
<feature type="region of interest" description="Disordered" evidence="1">
    <location>
        <begin position="91"/>
        <end position="134"/>
    </location>
</feature>
<feature type="region of interest" description="Disordered" evidence="1">
    <location>
        <begin position="22"/>
        <end position="61"/>
    </location>
</feature>
<sequence length="462" mass="49450">MGRTAESNDRWGVCASAGSRIDRGWAEPRRRVAESSREGSSRRRDRRGPEGGDGRRARRSRGRDALAYYLVAGSTMPLSDRRRERRCGQRDIRFAWMGPGDDERRGGREQPWRADDGDGGGRQWGTPPGKKKGTLWALHGAAAGLVLARPSDESRPSSCTPLSTERDNAGGEGAHRDGEGPLPRRSAAGAGLTQMGPPLQARPGCGGAVDKGGGGEGKGEVLSPPPAHVVHGGGGGGGTGRPAVVWPCSATAMTFLNGRRRPGTHRHIAEEQQSSAAQRSAARLGRKRQWAAGTTRHCSGHAQRARRLRPHEDPRGTAQHGTAQHGTAQHAAQTQGRGKVWTGERRRKGQGPRATKGAPPDEVSRCTGMSRRCLPIWTVPDRREHRTGQHALGAEQSSSQPQHTVEAEGEVDGLDGKDARRNGCLTWLGMLGSAWLSNGSGENTAGRMELDTGGQWSRTTDH</sequence>
<evidence type="ECO:0000313" key="3">
    <source>
        <dbReference type="Proteomes" id="UP001287286"/>
    </source>
</evidence>
<dbReference type="Proteomes" id="UP001287286">
    <property type="component" value="Unassembled WGS sequence"/>
</dbReference>
<feature type="compositionally biased region" description="Gly residues" evidence="1">
    <location>
        <begin position="204"/>
        <end position="216"/>
    </location>
</feature>
<organism evidence="2 3">
    <name type="scientific">Purpureocillium lilacinum</name>
    <name type="common">Paecilomyces lilacinus</name>
    <dbReference type="NCBI Taxonomy" id="33203"/>
    <lineage>
        <taxon>Eukaryota</taxon>
        <taxon>Fungi</taxon>
        <taxon>Dikarya</taxon>
        <taxon>Ascomycota</taxon>
        <taxon>Pezizomycotina</taxon>
        <taxon>Sordariomycetes</taxon>
        <taxon>Hypocreomycetidae</taxon>
        <taxon>Hypocreales</taxon>
        <taxon>Ophiocordycipitaceae</taxon>
        <taxon>Purpureocillium</taxon>
    </lineage>
</organism>
<proteinExistence type="predicted"/>
<feature type="compositionally biased region" description="Low complexity" evidence="1">
    <location>
        <begin position="271"/>
        <end position="283"/>
    </location>
</feature>
<reference evidence="2 3" key="1">
    <citation type="journal article" date="2024" name="Microbiol. Resour. Announc.">
        <title>Genome annotations for the ascomycete fungi Trichoderma harzianum, Trichoderma aggressivum, and Purpureocillium lilacinum.</title>
        <authorList>
            <person name="Beijen E.P.W."/>
            <person name="Ohm R.A."/>
        </authorList>
    </citation>
    <scope>NUCLEOTIDE SEQUENCE [LARGE SCALE GENOMIC DNA]</scope>
    <source>
        <strain evidence="2 3">CBS 150709</strain>
    </source>
</reference>
<accession>A0ABR0BJ01</accession>
<feature type="region of interest" description="Disordered" evidence="1">
    <location>
        <begin position="148"/>
        <end position="222"/>
    </location>
</feature>
<keyword evidence="3" id="KW-1185">Reference proteome</keyword>
<dbReference type="EMBL" id="JAWRVI010000076">
    <property type="protein sequence ID" value="KAK4081326.1"/>
    <property type="molecule type" value="Genomic_DNA"/>
</dbReference>
<feature type="compositionally biased region" description="Low complexity" evidence="1">
    <location>
        <begin position="316"/>
        <end position="336"/>
    </location>
</feature>
<feature type="compositionally biased region" description="Basic and acidic residues" evidence="1">
    <location>
        <begin position="22"/>
        <end position="55"/>
    </location>
</feature>
<name>A0ABR0BJ01_PURLI</name>
<gene>
    <name evidence="2" type="ORF">Purlil1_11737</name>
</gene>
<feature type="compositionally biased region" description="Basic and acidic residues" evidence="1">
    <location>
        <begin position="101"/>
        <end position="116"/>
    </location>
</feature>
<feature type="region of interest" description="Disordered" evidence="1">
    <location>
        <begin position="438"/>
        <end position="462"/>
    </location>
</feature>